<dbReference type="InterPro" id="IPR038765">
    <property type="entry name" value="Papain-like_cys_pep_sf"/>
</dbReference>
<dbReference type="InterPro" id="IPR051202">
    <property type="entry name" value="Peptidase_C40"/>
</dbReference>
<dbReference type="Pfam" id="PF00877">
    <property type="entry name" value="NLPC_P60"/>
    <property type="match status" value="1"/>
</dbReference>
<dbReference type="GO" id="GO:0006508">
    <property type="term" value="P:proteolysis"/>
    <property type="evidence" value="ECO:0007669"/>
    <property type="project" value="UniProtKB-KW"/>
</dbReference>
<evidence type="ECO:0000256" key="2">
    <source>
        <dbReference type="ARBA" id="ARBA00022670"/>
    </source>
</evidence>
<dbReference type="AlphaFoldDB" id="A0A2U8GKQ0"/>
<dbReference type="Gene3D" id="3.90.1720.10">
    <property type="entry name" value="endopeptidase domain like (from Nostoc punctiforme)"/>
    <property type="match status" value="1"/>
</dbReference>
<proteinExistence type="inferred from homology"/>
<keyword evidence="3" id="KW-0378">Hydrolase</keyword>
<dbReference type="PROSITE" id="PS51935">
    <property type="entry name" value="NLPC_P60"/>
    <property type="match status" value="1"/>
</dbReference>
<keyword evidence="7" id="KW-1185">Reference proteome</keyword>
<evidence type="ECO:0000313" key="7">
    <source>
        <dbReference type="Proteomes" id="UP000244930"/>
    </source>
</evidence>
<organism evidence="6 7">
    <name type="scientific">Parazoarcus communis</name>
    <dbReference type="NCBI Taxonomy" id="41977"/>
    <lineage>
        <taxon>Bacteria</taxon>
        <taxon>Pseudomonadati</taxon>
        <taxon>Pseudomonadota</taxon>
        <taxon>Betaproteobacteria</taxon>
        <taxon>Rhodocyclales</taxon>
        <taxon>Zoogloeaceae</taxon>
        <taxon>Parazoarcus</taxon>
    </lineage>
</organism>
<sequence length="205" mass="21819">MPTCPHTAHISAARGAPPALDACTSAPPSVGRTLSFTLALALSVLAGCSTTPTSAPVSSLPQTAPQTPDRDYFALDNSAQTQELVLYALGLLDTGYRFGGRNPDAGLDCSGMVSYIVEQISGRKLPHNAASIADRTRPIDPSELQPGDLVFFNTQKKRHSHMGIYIGDGKFVHAPSSRGVVRVERLDNRYFAPRIDGARSLLESG</sequence>
<name>A0A2U8GKQ0_9RHOO</name>
<dbReference type="GO" id="GO:0008234">
    <property type="term" value="F:cysteine-type peptidase activity"/>
    <property type="evidence" value="ECO:0007669"/>
    <property type="project" value="UniProtKB-KW"/>
</dbReference>
<evidence type="ECO:0000259" key="5">
    <source>
        <dbReference type="PROSITE" id="PS51935"/>
    </source>
</evidence>
<dbReference type="SUPFAM" id="SSF54001">
    <property type="entry name" value="Cysteine proteinases"/>
    <property type="match status" value="1"/>
</dbReference>
<reference evidence="6 7" key="1">
    <citation type="submission" date="2017-06" db="EMBL/GenBank/DDBJ databases">
        <title>Azoarcus.</title>
        <authorList>
            <person name="Woo J.-H."/>
            <person name="Kim H.-S."/>
        </authorList>
    </citation>
    <scope>NUCLEOTIDE SEQUENCE [LARGE SCALE GENOMIC DNA]</scope>
    <source>
        <strain evidence="6 7">TSPY31</strain>
    </source>
</reference>
<evidence type="ECO:0000256" key="4">
    <source>
        <dbReference type="ARBA" id="ARBA00022807"/>
    </source>
</evidence>
<dbReference type="InterPro" id="IPR000064">
    <property type="entry name" value="NLP_P60_dom"/>
</dbReference>
<evidence type="ECO:0000256" key="1">
    <source>
        <dbReference type="ARBA" id="ARBA00007074"/>
    </source>
</evidence>
<gene>
    <name evidence="6" type="ORF">CEW83_01305</name>
</gene>
<dbReference type="KEGG" id="acom:CEW83_01305"/>
<feature type="domain" description="NlpC/P60" evidence="5">
    <location>
        <begin position="78"/>
        <end position="202"/>
    </location>
</feature>
<evidence type="ECO:0000256" key="3">
    <source>
        <dbReference type="ARBA" id="ARBA00022801"/>
    </source>
</evidence>
<dbReference type="PANTHER" id="PTHR47053">
    <property type="entry name" value="MUREIN DD-ENDOPEPTIDASE MEPH-RELATED"/>
    <property type="match status" value="1"/>
</dbReference>
<evidence type="ECO:0000313" key="6">
    <source>
        <dbReference type="EMBL" id="AWI74024.1"/>
    </source>
</evidence>
<dbReference type="RefSeq" id="WP_108947732.1">
    <property type="nucleotide sequence ID" value="NZ_CP022187.1"/>
</dbReference>
<keyword evidence="4" id="KW-0788">Thiol protease</keyword>
<dbReference type="PANTHER" id="PTHR47053:SF1">
    <property type="entry name" value="MUREIN DD-ENDOPEPTIDASE MEPH-RELATED"/>
    <property type="match status" value="1"/>
</dbReference>
<keyword evidence="2" id="KW-0645">Protease</keyword>
<dbReference type="Proteomes" id="UP000244930">
    <property type="component" value="Chromosome"/>
</dbReference>
<comment type="similarity">
    <text evidence="1">Belongs to the peptidase C40 family.</text>
</comment>
<dbReference type="EMBL" id="CP022187">
    <property type="protein sequence ID" value="AWI74024.1"/>
    <property type="molecule type" value="Genomic_DNA"/>
</dbReference>
<protein>
    <recommendedName>
        <fullName evidence="5">NlpC/P60 domain-containing protein</fullName>
    </recommendedName>
</protein>
<accession>A0A2U8GKQ0</accession>